<keyword evidence="8" id="KW-0745">Spermidine biosynthesis</keyword>
<dbReference type="Proteomes" id="UP001497512">
    <property type="component" value="Chromosome 18"/>
</dbReference>
<evidence type="ECO:0000256" key="1">
    <source>
        <dbReference type="ARBA" id="ARBA00001928"/>
    </source>
</evidence>
<keyword evidence="11" id="KW-0456">Lyase</keyword>
<dbReference type="PANTHER" id="PTHR11570:SF0">
    <property type="entry name" value="S-ADENOSYLMETHIONINE DECARBOXYLASE PROENZYME"/>
    <property type="match status" value="1"/>
</dbReference>
<dbReference type="Gene3D" id="3.60.90.10">
    <property type="entry name" value="S-adenosylmethionine decarboxylase"/>
    <property type="match status" value="1"/>
</dbReference>
<evidence type="ECO:0000256" key="7">
    <source>
        <dbReference type="ARBA" id="ARBA00022813"/>
    </source>
</evidence>
<name>A0ABP0U2C8_9BRYO</name>
<dbReference type="EMBL" id="OZ019910">
    <property type="protein sequence ID" value="CAK9211119.1"/>
    <property type="molecule type" value="Genomic_DNA"/>
</dbReference>
<dbReference type="PROSITE" id="PS01336">
    <property type="entry name" value="ADOMETDC"/>
    <property type="match status" value="1"/>
</dbReference>
<keyword evidence="16" id="KW-1185">Reference proteome</keyword>
<protein>
    <recommendedName>
        <fullName evidence="4">adenosylmethionine decarboxylase</fullName>
        <ecNumber evidence="4">4.1.1.50</ecNumber>
    </recommendedName>
</protein>
<comment type="catalytic activity">
    <reaction evidence="14">
        <text>S-adenosyl-L-methionine + H(+) = S-adenosyl 3-(methylsulfanyl)propylamine + CO2</text>
        <dbReference type="Rhea" id="RHEA:15981"/>
        <dbReference type="ChEBI" id="CHEBI:15378"/>
        <dbReference type="ChEBI" id="CHEBI:16526"/>
        <dbReference type="ChEBI" id="CHEBI:57443"/>
        <dbReference type="ChEBI" id="CHEBI:59789"/>
        <dbReference type="EC" id="4.1.1.50"/>
    </reaction>
</comment>
<reference evidence="15" key="1">
    <citation type="submission" date="2024-02" db="EMBL/GenBank/DDBJ databases">
        <authorList>
            <consortium name="ELIXIR-Norway"/>
            <consortium name="Elixir Norway"/>
        </authorList>
    </citation>
    <scope>NUCLEOTIDE SEQUENCE</scope>
</reference>
<evidence type="ECO:0000256" key="10">
    <source>
        <dbReference type="ARBA" id="ARBA00023145"/>
    </source>
</evidence>
<evidence type="ECO:0000313" key="15">
    <source>
        <dbReference type="EMBL" id="CAK9211119.1"/>
    </source>
</evidence>
<dbReference type="Pfam" id="PF08132">
    <property type="entry name" value="AdoMetDC_leader"/>
    <property type="match status" value="1"/>
</dbReference>
<keyword evidence="12" id="KW-0704">Schiff base</keyword>
<evidence type="ECO:0000256" key="14">
    <source>
        <dbReference type="ARBA" id="ARBA00048112"/>
    </source>
</evidence>
<dbReference type="InterPro" id="IPR012511">
    <property type="entry name" value="AdoMetDC_leader"/>
</dbReference>
<dbReference type="NCBIfam" id="TIGR00535">
    <property type="entry name" value="SAM_DCase"/>
    <property type="match status" value="1"/>
</dbReference>
<dbReference type="PANTHER" id="PTHR11570">
    <property type="entry name" value="S-ADENOSYLMETHIONINE DECARBOXYLASE"/>
    <property type="match status" value="1"/>
</dbReference>
<dbReference type="EC" id="4.1.1.50" evidence="4"/>
<dbReference type="SUPFAM" id="SSF56276">
    <property type="entry name" value="S-adenosylmethionine decarboxylase"/>
    <property type="match status" value="1"/>
</dbReference>
<evidence type="ECO:0000256" key="3">
    <source>
        <dbReference type="ARBA" id="ARBA00008466"/>
    </source>
</evidence>
<evidence type="ECO:0000313" key="16">
    <source>
        <dbReference type="Proteomes" id="UP001497512"/>
    </source>
</evidence>
<evidence type="ECO:0000256" key="12">
    <source>
        <dbReference type="ARBA" id="ARBA00023270"/>
    </source>
</evidence>
<keyword evidence="13" id="KW-0670">Pyruvate</keyword>
<dbReference type="InterPro" id="IPR048283">
    <property type="entry name" value="AdoMetDC-like"/>
</dbReference>
<dbReference type="Pfam" id="PF01536">
    <property type="entry name" value="SAM_decarbox"/>
    <property type="match status" value="1"/>
</dbReference>
<evidence type="ECO:0000256" key="6">
    <source>
        <dbReference type="ARBA" id="ARBA00022793"/>
    </source>
</evidence>
<dbReference type="InterPro" id="IPR016067">
    <property type="entry name" value="S-AdoMet_deCO2ase_core"/>
</dbReference>
<keyword evidence="6" id="KW-0210">Decarboxylase</keyword>
<keyword evidence="7" id="KW-0068">Autocatalytic cleavage</keyword>
<comment type="cofactor">
    <cofactor evidence="1">
        <name>pyruvate</name>
        <dbReference type="ChEBI" id="CHEBI:15361"/>
    </cofactor>
</comment>
<evidence type="ECO:0000256" key="11">
    <source>
        <dbReference type="ARBA" id="ARBA00023239"/>
    </source>
</evidence>
<keyword evidence="9" id="KW-0620">Polyamine biosynthesis</keyword>
<dbReference type="InterPro" id="IPR018166">
    <property type="entry name" value="S-AdoMet_deCO2ase_CS"/>
</dbReference>
<comment type="pathway">
    <text evidence="2">Amine and polyamine biosynthesis; S-adenosylmethioninamine biosynthesis; S-adenosylmethioninamine from S-adenosyl-L-methionine: step 1/1.</text>
</comment>
<evidence type="ECO:0000256" key="2">
    <source>
        <dbReference type="ARBA" id="ARBA00004911"/>
    </source>
</evidence>
<accession>A0ABP0U2C8</accession>
<keyword evidence="5" id="KW-0949">S-adenosyl-L-methionine</keyword>
<proteinExistence type="inferred from homology"/>
<evidence type="ECO:0000256" key="4">
    <source>
        <dbReference type="ARBA" id="ARBA00012357"/>
    </source>
</evidence>
<evidence type="ECO:0000256" key="5">
    <source>
        <dbReference type="ARBA" id="ARBA00022691"/>
    </source>
</evidence>
<organism evidence="15 16">
    <name type="scientific">Sphagnum troendelagicum</name>
    <dbReference type="NCBI Taxonomy" id="128251"/>
    <lineage>
        <taxon>Eukaryota</taxon>
        <taxon>Viridiplantae</taxon>
        <taxon>Streptophyta</taxon>
        <taxon>Embryophyta</taxon>
        <taxon>Bryophyta</taxon>
        <taxon>Sphagnophytina</taxon>
        <taxon>Sphagnopsida</taxon>
        <taxon>Sphagnales</taxon>
        <taxon>Sphagnaceae</taxon>
        <taxon>Sphagnum</taxon>
    </lineage>
</organism>
<evidence type="ECO:0000256" key="9">
    <source>
        <dbReference type="ARBA" id="ARBA00023115"/>
    </source>
</evidence>
<comment type="similarity">
    <text evidence="3">Belongs to the eukaryotic AdoMetDC family.</text>
</comment>
<dbReference type="InterPro" id="IPR001985">
    <property type="entry name" value="S-AdoMet_decarboxylase_euk"/>
</dbReference>
<dbReference type="Gene3D" id="3.30.360.50">
    <property type="entry name" value="S-adenosylmethionine decarboxylase"/>
    <property type="match status" value="1"/>
</dbReference>
<gene>
    <name evidence="15" type="ORF">CSSPTR1EN2_LOCUS10500</name>
</gene>
<keyword evidence="10" id="KW-0865">Zymogen</keyword>
<evidence type="ECO:0000256" key="8">
    <source>
        <dbReference type="ARBA" id="ARBA00023066"/>
    </source>
</evidence>
<evidence type="ECO:0000256" key="13">
    <source>
        <dbReference type="ARBA" id="ARBA00023317"/>
    </source>
</evidence>
<sequence>METKGGKKSKKSSVQYESPLGYGIEDVRPHGGSEKFRTAAYSNKQVEKSLEMGLSFPADAGSVAGPVASPGFEGFEKRLEVEFYSAPIFKDPDGQGLRALSRAQLDSMLREAECTIVAHISNSEMDSYVLSESSLFVYRECMVIKTCGTTQLLRILPLLLELSEHLCMKVWRVKYTRGTFMFPAVQPYPHGSFADEVSYLEKYFGNLGAGGSAYVMGNTSKFPNWHVYTAADHNTPAADPIYTLEMCMTELNKKSAAQFFKTSGNDTGADMTKRANIGSLLPESCICDFAFDPCGYSMNGIEGGRHSTIHVTPEDGFSYASFESMGYGPEQVDIPTLVENVVAIFRPAVFAMSMHVTGLCKGAMRTGISAAAFCPRGYICEGSSRQELPCGSVVVFHTFKAARGCLESTMPTPLIHGGVQQASKKLSIKSIKLKKEKMVSDHI</sequence>